<evidence type="ECO:0000313" key="4">
    <source>
        <dbReference type="EMBL" id="VYT57512.1"/>
    </source>
</evidence>
<dbReference type="Gene3D" id="3.40.50.850">
    <property type="entry name" value="Isochorismatase-like"/>
    <property type="match status" value="1"/>
</dbReference>
<comment type="similarity">
    <text evidence="1">Belongs to the isochorismatase family.</text>
</comment>
<dbReference type="InterPro" id="IPR000868">
    <property type="entry name" value="Isochorismatase-like_dom"/>
</dbReference>
<dbReference type="InterPro" id="IPR050272">
    <property type="entry name" value="Isochorismatase-like_hydrls"/>
</dbReference>
<accession>A0A6N2XTM4</accession>
<gene>
    <name evidence="4" type="primary">rutB</name>
    <name evidence="4" type="ORF">CBLFYP116_00574</name>
</gene>
<proteinExistence type="inferred from homology"/>
<dbReference type="EC" id="3.5.1.110" evidence="4"/>
<dbReference type="EMBL" id="CACRTF010000032">
    <property type="protein sequence ID" value="VYT57512.1"/>
    <property type="molecule type" value="Genomic_DNA"/>
</dbReference>
<evidence type="ECO:0000256" key="2">
    <source>
        <dbReference type="ARBA" id="ARBA00022801"/>
    </source>
</evidence>
<evidence type="ECO:0000256" key="1">
    <source>
        <dbReference type="ARBA" id="ARBA00006336"/>
    </source>
</evidence>
<dbReference type="CDD" id="cd00431">
    <property type="entry name" value="cysteine_hydrolases"/>
    <property type="match status" value="1"/>
</dbReference>
<feature type="domain" description="Isochorismatase-like" evidence="3">
    <location>
        <begin position="6"/>
        <end position="201"/>
    </location>
</feature>
<dbReference type="PANTHER" id="PTHR43540:SF6">
    <property type="entry name" value="ISOCHORISMATASE-LIKE DOMAIN-CONTAINING PROTEIN"/>
    <property type="match status" value="1"/>
</dbReference>
<protein>
    <submittedName>
        <fullName evidence="4">Peroxyureidoacrylate/ureidoacrylate amidohydrolase RutB</fullName>
        <ecNumber evidence="4">3.5.1.110</ecNumber>
    </submittedName>
</protein>
<evidence type="ECO:0000259" key="3">
    <source>
        <dbReference type="Pfam" id="PF00857"/>
    </source>
</evidence>
<dbReference type="InterPro" id="IPR036380">
    <property type="entry name" value="Isochorismatase-like_sf"/>
</dbReference>
<dbReference type="AlphaFoldDB" id="A0A6N2XTM4"/>
<dbReference type="SUPFAM" id="SSF52499">
    <property type="entry name" value="Isochorismatase-like hydrolases"/>
    <property type="match status" value="1"/>
</dbReference>
<name>A0A6N2XTM4_9FIRM</name>
<keyword evidence="2 4" id="KW-0378">Hydrolase</keyword>
<dbReference type="PANTHER" id="PTHR43540">
    <property type="entry name" value="PEROXYUREIDOACRYLATE/UREIDOACRYLATE AMIDOHYDROLASE-RELATED"/>
    <property type="match status" value="1"/>
</dbReference>
<dbReference type="GeneID" id="23111331"/>
<dbReference type="Pfam" id="PF00857">
    <property type="entry name" value="Isochorismatase"/>
    <property type="match status" value="1"/>
</dbReference>
<organism evidence="4">
    <name type="scientific">Enterocloster bolteae</name>
    <dbReference type="NCBI Taxonomy" id="208479"/>
    <lineage>
        <taxon>Bacteria</taxon>
        <taxon>Bacillati</taxon>
        <taxon>Bacillota</taxon>
        <taxon>Clostridia</taxon>
        <taxon>Lachnospirales</taxon>
        <taxon>Lachnospiraceae</taxon>
        <taxon>Enterocloster</taxon>
    </lineage>
</organism>
<sequence>MEDFKAALIVVDVTRAHFDYDFNYLPVPEDDCQRVLGGLVKVIPEFRSRGLPVIFVRTGHKINPLTGETMSLASPFWRYQMENKISIGGRVRRPVNTENSPAMEIMPQLGAEEQDIIVHKQRYSAFMGTPLEMYLRVMGINTLFFTGANTNNCVLCTAFEAYNRDYRVIAIEDCCASMNGKDYHELAIKQIKASLGWVVDSGSVADILDGRTKL</sequence>
<dbReference type="RefSeq" id="WP_002573892.1">
    <property type="nucleotide sequence ID" value="NZ_BAABZS010000001.1"/>
</dbReference>
<dbReference type="GO" id="GO:0016787">
    <property type="term" value="F:hydrolase activity"/>
    <property type="evidence" value="ECO:0007669"/>
    <property type="project" value="UniProtKB-KW"/>
</dbReference>
<reference evidence="4" key="1">
    <citation type="submission" date="2019-11" db="EMBL/GenBank/DDBJ databases">
        <authorList>
            <person name="Feng L."/>
        </authorList>
    </citation>
    <scope>NUCLEOTIDE SEQUENCE</scope>
    <source>
        <strain evidence="4">CbolteaeLFYP116</strain>
    </source>
</reference>